<proteinExistence type="predicted"/>
<evidence type="ECO:0000259" key="1">
    <source>
        <dbReference type="PROSITE" id="PS50983"/>
    </source>
</evidence>
<dbReference type="InterPro" id="IPR050902">
    <property type="entry name" value="ABC_Transporter_SBP"/>
</dbReference>
<dbReference type="Pfam" id="PF01497">
    <property type="entry name" value="Peripla_BP_2"/>
    <property type="match status" value="1"/>
</dbReference>
<gene>
    <name evidence="2" type="ORF">ELS83_15030</name>
</gene>
<dbReference type="PANTHER" id="PTHR30535">
    <property type="entry name" value="VITAMIN B12-BINDING PROTEIN"/>
    <property type="match status" value="1"/>
</dbReference>
<dbReference type="SUPFAM" id="SSF53807">
    <property type="entry name" value="Helical backbone' metal receptor"/>
    <property type="match status" value="1"/>
</dbReference>
<comment type="caution">
    <text evidence="2">The sequence shown here is derived from an EMBL/GenBank/DDBJ whole genome shotgun (WGS) entry which is preliminary data.</text>
</comment>
<accession>A0ABX1WZ44</accession>
<dbReference type="Proteomes" id="UP000732105">
    <property type="component" value="Unassembled WGS sequence"/>
</dbReference>
<dbReference type="Gene3D" id="3.40.50.1980">
    <property type="entry name" value="Nitrogenase molybdenum iron protein domain"/>
    <property type="match status" value="2"/>
</dbReference>
<reference evidence="2 3" key="1">
    <citation type="submission" date="2018-12" db="EMBL/GenBank/DDBJ databases">
        <title>Marinifilum JC070 sp. nov., a marine bacterium isolated from Yongle Blue Hole in the South China Sea.</title>
        <authorList>
            <person name="Fu T."/>
        </authorList>
    </citation>
    <scope>NUCLEOTIDE SEQUENCE [LARGE SCALE GENOMIC DNA]</scope>
    <source>
        <strain evidence="2 3">JC070</strain>
    </source>
</reference>
<keyword evidence="3" id="KW-1185">Reference proteome</keyword>
<feature type="domain" description="Fe/B12 periplasmic-binding" evidence="1">
    <location>
        <begin position="55"/>
        <end position="322"/>
    </location>
</feature>
<protein>
    <submittedName>
        <fullName evidence="2">Iron ABC transporter substrate-binding protein</fullName>
    </submittedName>
</protein>
<evidence type="ECO:0000313" key="2">
    <source>
        <dbReference type="EMBL" id="NOU61130.1"/>
    </source>
</evidence>
<dbReference type="PROSITE" id="PS50983">
    <property type="entry name" value="FE_B12_PBP"/>
    <property type="match status" value="1"/>
</dbReference>
<organism evidence="2 3">
    <name type="scientific">Marinifilum caeruleilacunae</name>
    <dbReference type="NCBI Taxonomy" id="2499076"/>
    <lineage>
        <taxon>Bacteria</taxon>
        <taxon>Pseudomonadati</taxon>
        <taxon>Bacteroidota</taxon>
        <taxon>Bacteroidia</taxon>
        <taxon>Marinilabiliales</taxon>
        <taxon>Marinifilaceae</taxon>
    </lineage>
</organism>
<name>A0ABX1WZ44_9BACT</name>
<dbReference type="InterPro" id="IPR002491">
    <property type="entry name" value="ABC_transptr_periplasmic_BD"/>
</dbReference>
<evidence type="ECO:0000313" key="3">
    <source>
        <dbReference type="Proteomes" id="UP000732105"/>
    </source>
</evidence>
<dbReference type="CDD" id="cd01141">
    <property type="entry name" value="TroA_d"/>
    <property type="match status" value="1"/>
</dbReference>
<dbReference type="EMBL" id="RZNH01000028">
    <property type="protein sequence ID" value="NOU61130.1"/>
    <property type="molecule type" value="Genomic_DNA"/>
</dbReference>
<sequence length="335" mass="38213">MLALKHAKEFSVEKLDGSSILKIYRKGEEGAFDSFKLVQNDSEKSASTIPIPCKRIVCLSSTQLCYFFELNDIDDIVAINSSRYLRHEGMKKLLESGKVKRIGKEGNFNLEMLVALDPDVIFVSPFKVGGFDAIRNLGIPLVPMAAYNEETPLGRAEWIKMLALFVGQETKADSIFNAIESRYQNLKSLAANVKHRPTVFSGKMRSGSWYVPGGNSFYAHYFRDAGADYIIKDNKTGAYPVDFESIYSKASHCDFWRIIHPEKLGVSLKDLAEQDPRYTDFKAFQNQNVILCNIREKPYYEQAGMKPDVLLADYLHFFHPELLPEHEPYFYNKLK</sequence>
<dbReference type="PANTHER" id="PTHR30535:SF34">
    <property type="entry name" value="MOLYBDATE-BINDING PROTEIN MOLA"/>
    <property type="match status" value="1"/>
</dbReference>